<evidence type="ECO:0000313" key="2">
    <source>
        <dbReference type="EMBL" id="MDF8334361.1"/>
    </source>
</evidence>
<evidence type="ECO:0000313" key="3">
    <source>
        <dbReference type="Proteomes" id="UP001222770"/>
    </source>
</evidence>
<reference evidence="2 3" key="1">
    <citation type="submission" date="2023-03" db="EMBL/GenBank/DDBJ databases">
        <title>Novosphingobium cyanobacteriorum sp. nov., isolated from a eutrophic reservoir during the Microcystis bloom period.</title>
        <authorList>
            <person name="Kang M."/>
            <person name="Le V."/>
            <person name="Ko S.-R."/>
            <person name="Lee S.-A."/>
            <person name="Ahn C.-Y."/>
        </authorList>
    </citation>
    <scope>NUCLEOTIDE SEQUENCE [LARGE SCALE GENOMIC DNA]</scope>
    <source>
        <strain evidence="2 3">HBC54</strain>
    </source>
</reference>
<feature type="chain" id="PRO_5045250496" evidence="1">
    <location>
        <begin position="26"/>
        <end position="481"/>
    </location>
</feature>
<organism evidence="2 3">
    <name type="scientific">Novosphingobium cyanobacteriorum</name>
    <dbReference type="NCBI Taxonomy" id="3024215"/>
    <lineage>
        <taxon>Bacteria</taxon>
        <taxon>Pseudomonadati</taxon>
        <taxon>Pseudomonadota</taxon>
        <taxon>Alphaproteobacteria</taxon>
        <taxon>Sphingomonadales</taxon>
        <taxon>Sphingomonadaceae</taxon>
        <taxon>Novosphingobium</taxon>
    </lineage>
</organism>
<name>A0ABT6CKD2_9SPHN</name>
<sequence>MTNINKIKIALLGATALFASTSAHAQVADTWSIDGTNTPTTVTSGNIGNVTMNSSDAADGTVGASIVEGQKNSVSATAIGASASSSFTVTSATDSSLTGNILAADGANGVIASSFNGGNVSNWGDISGAAIGADGAGNSISRVALGASASNSASVFVVDGEQASTYTVPSSTVSASNSLAMEALTPDTDGIMTVSNGVNITDADVGGNNNSISAAAIGASASVGASTTILAGSETGVFNLGVAIDPTAPDTAAGAGVISVASLNQANVGVGNSSNDFADLSDPTAIEPAELSANIQDGANASSVSSSAIGSSASVSYAANVFGGDVTNTALIGAFDDGTGVITPGDGVTILSANGLAGDTTADFSNDVTGLAALDTPTTLINATDITAASIGADSSNNSISVAGIGASASMSFAVNDYSGGDSAISNVLYAAAPTITALNGSAVYVGSTITGAEIAGGLQNSVSAAAIGASASQSFSLFTK</sequence>
<gene>
    <name evidence="2" type="ORF">POM99_14215</name>
</gene>
<keyword evidence="3" id="KW-1185">Reference proteome</keyword>
<keyword evidence="1" id="KW-0732">Signal</keyword>
<evidence type="ECO:0000256" key="1">
    <source>
        <dbReference type="SAM" id="SignalP"/>
    </source>
</evidence>
<accession>A0ABT6CKD2</accession>
<feature type="signal peptide" evidence="1">
    <location>
        <begin position="1"/>
        <end position="25"/>
    </location>
</feature>
<comment type="caution">
    <text evidence="2">The sequence shown here is derived from an EMBL/GenBank/DDBJ whole genome shotgun (WGS) entry which is preliminary data.</text>
</comment>
<dbReference type="Proteomes" id="UP001222770">
    <property type="component" value="Unassembled WGS sequence"/>
</dbReference>
<protein>
    <submittedName>
        <fullName evidence="2">Uncharacterized protein</fullName>
    </submittedName>
</protein>
<proteinExistence type="predicted"/>
<dbReference type="RefSeq" id="WP_277278958.1">
    <property type="nucleotide sequence ID" value="NZ_JAROCY010000013.1"/>
</dbReference>
<dbReference type="EMBL" id="JAROCY010000013">
    <property type="protein sequence ID" value="MDF8334361.1"/>
    <property type="molecule type" value="Genomic_DNA"/>
</dbReference>